<dbReference type="GO" id="GO:0005829">
    <property type="term" value="C:cytosol"/>
    <property type="evidence" value="ECO:0007669"/>
    <property type="project" value="TreeGrafter"/>
</dbReference>
<evidence type="ECO:0000256" key="9">
    <source>
        <dbReference type="ARBA" id="ARBA00022982"/>
    </source>
</evidence>
<dbReference type="GO" id="GO:0004783">
    <property type="term" value="F:sulfite reductase (NADPH) activity"/>
    <property type="evidence" value="ECO:0007669"/>
    <property type="project" value="UniProtKB-EC"/>
</dbReference>
<protein>
    <recommendedName>
        <fullName evidence="15">Bifunctional cytochrome P450/NADPH--P450 reductase</fullName>
    </recommendedName>
    <domain>
        <recommendedName>
            <fullName evidence="15">Cytochrome P450</fullName>
            <ecNumber evidence="15">1.14.14.1</ecNumber>
        </recommendedName>
    </domain>
    <domain>
        <recommendedName>
            <fullName evidence="15">NADPH--cytochrome P450 reductase</fullName>
            <ecNumber evidence="15">1.6.2.4</ecNumber>
        </recommendedName>
    </domain>
</protein>
<evidence type="ECO:0000256" key="14">
    <source>
        <dbReference type="ARBA" id="ARBA00052219"/>
    </source>
</evidence>
<name>A0A562USA7_9SPHN</name>
<dbReference type="GO" id="GO:0005506">
    <property type="term" value="F:iron ion binding"/>
    <property type="evidence" value="ECO:0007669"/>
    <property type="project" value="UniProtKB-UniRule"/>
</dbReference>
<evidence type="ECO:0000259" key="17">
    <source>
        <dbReference type="PROSITE" id="PS50902"/>
    </source>
</evidence>
<dbReference type="PROSITE" id="PS50902">
    <property type="entry name" value="FLAVODOXIN_LIKE"/>
    <property type="match status" value="1"/>
</dbReference>
<comment type="catalytic activity">
    <reaction evidence="15">
        <text>2 oxidized [cytochrome P450] + NADPH = 2 reduced [cytochrome P450] + NADP(+) + H(+)</text>
        <dbReference type="Rhea" id="RHEA:24040"/>
        <dbReference type="Rhea" id="RHEA-COMP:14627"/>
        <dbReference type="Rhea" id="RHEA-COMP:14628"/>
        <dbReference type="ChEBI" id="CHEBI:15378"/>
        <dbReference type="ChEBI" id="CHEBI:55376"/>
        <dbReference type="ChEBI" id="CHEBI:57783"/>
        <dbReference type="ChEBI" id="CHEBI:58349"/>
        <dbReference type="ChEBI" id="CHEBI:60344"/>
        <dbReference type="EC" id="1.6.2.4"/>
    </reaction>
</comment>
<keyword evidence="6 15" id="KW-0479">Metal-binding</keyword>
<keyword evidence="11 15" id="KW-0408">Iron</keyword>
<dbReference type="InterPro" id="IPR039261">
    <property type="entry name" value="FNR_nucleotide-bd"/>
</dbReference>
<dbReference type="GO" id="GO:0003958">
    <property type="term" value="F:NADPH-hemoprotein reductase activity"/>
    <property type="evidence" value="ECO:0007669"/>
    <property type="project" value="UniProtKB-UniRule"/>
</dbReference>
<dbReference type="InterPro" id="IPR017972">
    <property type="entry name" value="Cyt_P450_CS"/>
</dbReference>
<dbReference type="OrthoDB" id="9764248at2"/>
<comment type="cofactor">
    <cofactor evidence="15 16">
        <name>heme</name>
        <dbReference type="ChEBI" id="CHEBI:30413"/>
    </cofactor>
</comment>
<dbReference type="Gene3D" id="1.20.990.10">
    <property type="entry name" value="NADPH-cytochrome p450 Reductase, Chain A, domain 3"/>
    <property type="match status" value="1"/>
</dbReference>
<proteinExistence type="inferred from homology"/>
<comment type="similarity">
    <text evidence="1 15">In the N-terminal section; belongs to the cytochrome P450 family.</text>
</comment>
<evidence type="ECO:0000256" key="8">
    <source>
        <dbReference type="ARBA" id="ARBA00022857"/>
    </source>
</evidence>
<keyword evidence="10 15" id="KW-0560">Oxidoreductase</keyword>
<sequence length="1072" mass="117972">MTGTSSLTPIPQPPGKPLVGNALTVDANRQIQSLMELADEYGPIFQLDMMGTPLVIVSGADLVAEVCDEKRFDKSVRGPLKRLRLIGGDGLFTGDTDDPNWAKAHNILLPSFSQKAMGSYLPMMTDIASQLVMKWERMNSDDVIDVPKDMIRLTLDTIGVCGFGYRFNSFYREDFHPFIAALTRTLETTQKLRGIPGEKLLKRQQIEQLHVDARYMNNLVDEIIAERRNAGSEGPEDLLDFMLSGRDALTGERLSDENIRFQINTFLIAGHETTSGLLSFTLYYLLKNRDVLKRAYAEVDEVLGRNIDQTPTLKQIGQLPYIRAILFEALRLWPTAPAFGLAPFKDELLGGKYAIPQGTFTTVLIPSLHRDKSVWGDNPGEFNPDNFSAEAEAARPAHAYKPFGNGQRACIGRQFAIQESILVLAMILQRFQLFDHTNYQLDIKETLSIKPDEFFIKARLREDVERGGSTALTDDEKDSGAAIAAPVPSHGTPLLVLYGSNLGSSESFARELAQRGEFGGFDVTLAELDAFVGKLPDAGAVAIACASYNGMPPDNAAKFVNWLEDLETTSIPLKGVCYFVLGCGNSDWAATFQDVPRKIDAAMEAAGAKRIVVTEELDARGDVDTQFHDWLDDLLPKVAGAFGIDLELAAVEDAEPLYTVEITDSVTANPVAEGLGAHEVTVLRNVELKNLQIDDPRSTRHIEVKLAEGMSYQPGDHLCVVPVNDEKVVERLLNRFNLDRDTYIRVESRSEMRGPFPSGSTFSVLRLAEKAGELQAVATRKDCAMLARFVECPNSKSALEALAKPAGEDGTDLYATEVLAKRKSVLDLLEEFPACDLPLGVFLELIPYMSPRYYSISSAPDAAPGQCSITVGVVKGPALSGKGTFKGTCSNYLAELQPGDTFRAIVRKPTADFRLPDDPAQPIIMVGPGTGIAPFRGFLQQRALMKEQSKALGDAMLFFGCRHPDHDFLYREELEQYAANGIVNLQTAFSRAESGRTYVQDLIAQQADQVWDLIERSARIYICGDGAKMEPDVRRALVAILADKRDCSSEEAAAEVDKMIDDGRYALDVWVG</sequence>
<dbReference type="CDD" id="cd06206">
    <property type="entry name" value="bifunctional_CYPOR"/>
    <property type="match status" value="1"/>
</dbReference>
<comment type="catalytic activity">
    <reaction evidence="14">
        <text>hydrogen sulfide + 3 NADP(+) + 3 H2O = sulfite + 3 NADPH + 4 H(+)</text>
        <dbReference type="Rhea" id="RHEA:13801"/>
        <dbReference type="ChEBI" id="CHEBI:15377"/>
        <dbReference type="ChEBI" id="CHEBI:15378"/>
        <dbReference type="ChEBI" id="CHEBI:17359"/>
        <dbReference type="ChEBI" id="CHEBI:29919"/>
        <dbReference type="ChEBI" id="CHEBI:57783"/>
        <dbReference type="ChEBI" id="CHEBI:58349"/>
        <dbReference type="EC" id="1.8.1.2"/>
    </reaction>
</comment>
<dbReference type="PANTHER" id="PTHR19384:SF17">
    <property type="entry name" value="NADPH--CYTOCHROME P450 REDUCTASE"/>
    <property type="match status" value="1"/>
</dbReference>
<dbReference type="Gene3D" id="3.40.50.360">
    <property type="match status" value="1"/>
</dbReference>
<dbReference type="Gene3D" id="3.40.50.80">
    <property type="entry name" value="Nucleotide-binding domain of ferredoxin-NADP reductase (FNR) module"/>
    <property type="match status" value="1"/>
</dbReference>
<dbReference type="Gene3D" id="2.40.30.10">
    <property type="entry name" value="Translation factors"/>
    <property type="match status" value="1"/>
</dbReference>
<dbReference type="FunFam" id="1.10.630.10:FF:000040">
    <property type="entry name" value="Bifunctional cytochrome P450/NADPH--P450 reductase"/>
    <property type="match status" value="1"/>
</dbReference>
<feature type="binding site" description="axial binding residue" evidence="16">
    <location>
        <position position="410"/>
    </location>
    <ligand>
        <name>heme</name>
        <dbReference type="ChEBI" id="CHEBI:30413"/>
    </ligand>
    <ligandPart>
        <name>Fe</name>
        <dbReference type="ChEBI" id="CHEBI:18248"/>
    </ligandPart>
</feature>
<dbReference type="SUPFAM" id="SSF63380">
    <property type="entry name" value="Riboflavin synthase domain-like"/>
    <property type="match status" value="1"/>
</dbReference>
<dbReference type="InterPro" id="IPR029039">
    <property type="entry name" value="Flavoprotein-like_sf"/>
</dbReference>
<comment type="caution">
    <text evidence="19">The sequence shown here is derived from an EMBL/GenBank/DDBJ whole genome shotgun (WGS) entry which is preliminary data.</text>
</comment>
<dbReference type="SUPFAM" id="SSF52218">
    <property type="entry name" value="Flavoproteins"/>
    <property type="match status" value="1"/>
</dbReference>
<evidence type="ECO:0000256" key="3">
    <source>
        <dbReference type="ARBA" id="ARBA00022617"/>
    </source>
</evidence>
<dbReference type="EMBL" id="VLLK01000001">
    <property type="protein sequence ID" value="TWJ08504.1"/>
    <property type="molecule type" value="Genomic_DNA"/>
</dbReference>
<dbReference type="PROSITE" id="PS00086">
    <property type="entry name" value="CYTOCHROME_P450"/>
    <property type="match status" value="1"/>
</dbReference>
<dbReference type="Pfam" id="PF00175">
    <property type="entry name" value="NAD_binding_1"/>
    <property type="match status" value="1"/>
</dbReference>
<dbReference type="Pfam" id="PF00067">
    <property type="entry name" value="p450"/>
    <property type="match status" value="1"/>
</dbReference>
<dbReference type="Proteomes" id="UP000320547">
    <property type="component" value="Unassembled WGS sequence"/>
</dbReference>
<keyword evidence="12 15" id="KW-0503">Monooxygenase</keyword>
<dbReference type="Gene3D" id="1.10.630.10">
    <property type="entry name" value="Cytochrome P450"/>
    <property type="match status" value="1"/>
</dbReference>
<dbReference type="GO" id="GO:0020037">
    <property type="term" value="F:heme binding"/>
    <property type="evidence" value="ECO:0007669"/>
    <property type="project" value="UniProtKB-UniRule"/>
</dbReference>
<evidence type="ECO:0000259" key="18">
    <source>
        <dbReference type="PROSITE" id="PS51384"/>
    </source>
</evidence>
<reference evidence="19 20" key="1">
    <citation type="submission" date="2019-07" db="EMBL/GenBank/DDBJ databases">
        <title>Genomic Encyclopedia of Archaeal and Bacterial Type Strains, Phase II (KMG-II): from individual species to whole genera.</title>
        <authorList>
            <person name="Goeker M."/>
        </authorList>
    </citation>
    <scope>NUCLEOTIDE SEQUENCE [LARGE SCALE GENOMIC DNA]</scope>
    <source>
        <strain evidence="19 20">ATCC BAA-2084</strain>
    </source>
</reference>
<dbReference type="InterPro" id="IPR017927">
    <property type="entry name" value="FAD-bd_FR_type"/>
</dbReference>
<feature type="domain" description="Flavodoxin-like" evidence="17">
    <location>
        <begin position="494"/>
        <end position="635"/>
    </location>
</feature>
<evidence type="ECO:0000256" key="2">
    <source>
        <dbReference type="ARBA" id="ARBA00022448"/>
    </source>
</evidence>
<accession>A0A562USA7</accession>
<dbReference type="PRINTS" id="PR00371">
    <property type="entry name" value="FPNCR"/>
</dbReference>
<dbReference type="AlphaFoldDB" id="A0A562USA7"/>
<dbReference type="InterPro" id="IPR017938">
    <property type="entry name" value="Riboflavin_synthase-like_b-brl"/>
</dbReference>
<evidence type="ECO:0000256" key="11">
    <source>
        <dbReference type="ARBA" id="ARBA00023004"/>
    </source>
</evidence>
<evidence type="ECO:0000256" key="12">
    <source>
        <dbReference type="ARBA" id="ARBA00023033"/>
    </source>
</evidence>
<evidence type="ECO:0000256" key="4">
    <source>
        <dbReference type="ARBA" id="ARBA00022630"/>
    </source>
</evidence>
<evidence type="ECO:0000256" key="13">
    <source>
        <dbReference type="ARBA" id="ARBA00023192"/>
    </source>
</evidence>
<keyword evidence="7 15" id="KW-0274">FAD</keyword>
<gene>
    <name evidence="19" type="ORF">JN10_0115</name>
</gene>
<evidence type="ECO:0000256" key="10">
    <source>
        <dbReference type="ARBA" id="ARBA00023002"/>
    </source>
</evidence>
<keyword evidence="3 15" id="KW-0349">Heme</keyword>
<dbReference type="InterPro" id="IPR008254">
    <property type="entry name" value="Flavodoxin/NO_synth"/>
</dbReference>
<keyword evidence="13" id="KW-0198">Cysteine biosynthesis</keyword>
<dbReference type="Pfam" id="PF00667">
    <property type="entry name" value="FAD_binding_1"/>
    <property type="match status" value="1"/>
</dbReference>
<dbReference type="GO" id="GO:0010181">
    <property type="term" value="F:FMN binding"/>
    <property type="evidence" value="ECO:0007669"/>
    <property type="project" value="UniProtKB-UniRule"/>
</dbReference>
<organism evidence="19 20">
    <name type="scientific">Altererythrobacter ishigakiensis</name>
    <dbReference type="NCBI Taxonomy" id="476157"/>
    <lineage>
        <taxon>Bacteria</taxon>
        <taxon>Pseudomonadati</taxon>
        <taxon>Pseudomonadota</taxon>
        <taxon>Alphaproteobacteria</taxon>
        <taxon>Sphingomonadales</taxon>
        <taxon>Erythrobacteraceae</taxon>
        <taxon>Altererythrobacter</taxon>
    </lineage>
</organism>
<evidence type="ECO:0000256" key="16">
    <source>
        <dbReference type="PIRSR" id="PIRSR000209-1"/>
    </source>
</evidence>
<dbReference type="EC" id="1.14.14.1" evidence="15"/>
<dbReference type="InterPro" id="IPR001433">
    <property type="entry name" value="OxRdtase_FAD/NAD-bd"/>
</dbReference>
<dbReference type="SUPFAM" id="SSF52343">
    <property type="entry name" value="Ferredoxin reductase-like, C-terminal NADP-linked domain"/>
    <property type="match status" value="1"/>
</dbReference>
<comment type="catalytic activity">
    <reaction evidence="15">
        <text>an organic molecule + reduced [NADPH--hemoprotein reductase] + O2 = an alcohol + oxidized [NADPH--hemoprotein reductase] + H2O + H(+)</text>
        <dbReference type="Rhea" id="RHEA:17149"/>
        <dbReference type="Rhea" id="RHEA-COMP:11964"/>
        <dbReference type="Rhea" id="RHEA-COMP:11965"/>
        <dbReference type="ChEBI" id="CHEBI:15377"/>
        <dbReference type="ChEBI" id="CHEBI:15378"/>
        <dbReference type="ChEBI" id="CHEBI:15379"/>
        <dbReference type="ChEBI" id="CHEBI:30879"/>
        <dbReference type="ChEBI" id="CHEBI:57618"/>
        <dbReference type="ChEBI" id="CHEBI:58210"/>
        <dbReference type="ChEBI" id="CHEBI:142491"/>
        <dbReference type="EC" id="1.14.14.1"/>
    </reaction>
</comment>
<keyword evidence="2 15" id="KW-0813">Transport</keyword>
<dbReference type="InterPro" id="IPR001709">
    <property type="entry name" value="Flavoprot_Pyr_Nucl_cyt_Rdtase"/>
</dbReference>
<keyword evidence="9 15" id="KW-0249">Electron transport</keyword>
<evidence type="ECO:0000256" key="5">
    <source>
        <dbReference type="ARBA" id="ARBA00022643"/>
    </source>
</evidence>
<keyword evidence="13" id="KW-0028">Amino-acid biosynthesis</keyword>
<keyword evidence="8 15" id="KW-0521">NADP</keyword>
<dbReference type="STRING" id="476157.GCA_001663155_00626"/>
<dbReference type="PIRSF" id="PIRSF000209">
    <property type="entry name" value="Bifunctional_P450_P450R"/>
    <property type="match status" value="1"/>
</dbReference>
<dbReference type="InterPro" id="IPR036396">
    <property type="entry name" value="Cyt_P450_sf"/>
</dbReference>
<dbReference type="GO" id="GO:0019344">
    <property type="term" value="P:cysteine biosynthetic process"/>
    <property type="evidence" value="ECO:0007669"/>
    <property type="project" value="UniProtKB-KW"/>
</dbReference>
<dbReference type="CDD" id="cd11068">
    <property type="entry name" value="CYP120A1"/>
    <property type="match status" value="1"/>
</dbReference>
<keyword evidence="20" id="KW-1185">Reference proteome</keyword>
<dbReference type="RefSeq" id="WP_067597221.1">
    <property type="nucleotide sequence ID" value="NZ_CP015963.1"/>
</dbReference>
<keyword evidence="5 15" id="KW-0288">FMN</keyword>
<dbReference type="GO" id="GO:0070330">
    <property type="term" value="F:aromatase activity"/>
    <property type="evidence" value="ECO:0007669"/>
    <property type="project" value="UniProtKB-UniRule"/>
</dbReference>
<evidence type="ECO:0000256" key="7">
    <source>
        <dbReference type="ARBA" id="ARBA00022827"/>
    </source>
</evidence>
<dbReference type="PANTHER" id="PTHR19384">
    <property type="entry name" value="NITRIC OXIDE SYNTHASE-RELATED"/>
    <property type="match status" value="1"/>
</dbReference>
<dbReference type="PROSITE" id="PS51384">
    <property type="entry name" value="FAD_FR"/>
    <property type="match status" value="1"/>
</dbReference>
<dbReference type="InterPro" id="IPR023206">
    <property type="entry name" value="Bifunctional_P450_P450_red"/>
</dbReference>
<evidence type="ECO:0000256" key="6">
    <source>
        <dbReference type="ARBA" id="ARBA00022723"/>
    </source>
</evidence>
<dbReference type="InterPro" id="IPR001128">
    <property type="entry name" value="Cyt_P450"/>
</dbReference>
<evidence type="ECO:0000256" key="15">
    <source>
        <dbReference type="PIRNR" id="PIRNR000209"/>
    </source>
</evidence>
<dbReference type="GO" id="GO:0050660">
    <property type="term" value="F:flavin adenine dinucleotide binding"/>
    <property type="evidence" value="ECO:0007669"/>
    <property type="project" value="TreeGrafter"/>
</dbReference>
<dbReference type="FunFam" id="3.40.50.80:FF:000001">
    <property type="entry name" value="NADPH--cytochrome P450 reductase 1"/>
    <property type="match status" value="1"/>
</dbReference>
<dbReference type="Pfam" id="PF00258">
    <property type="entry name" value="Flavodoxin_1"/>
    <property type="match status" value="1"/>
</dbReference>
<evidence type="ECO:0000256" key="1">
    <source>
        <dbReference type="ARBA" id="ARBA00010018"/>
    </source>
</evidence>
<evidence type="ECO:0000313" key="19">
    <source>
        <dbReference type="EMBL" id="TWJ08504.1"/>
    </source>
</evidence>
<dbReference type="SUPFAM" id="SSF48264">
    <property type="entry name" value="Cytochrome P450"/>
    <property type="match status" value="1"/>
</dbReference>
<keyword evidence="4 15" id="KW-0285">Flavoprotein</keyword>
<evidence type="ECO:0000313" key="20">
    <source>
        <dbReference type="Proteomes" id="UP000320547"/>
    </source>
</evidence>
<dbReference type="InterPro" id="IPR003097">
    <property type="entry name" value="CysJ-like_FAD-binding"/>
</dbReference>
<dbReference type="InterPro" id="IPR023173">
    <property type="entry name" value="NADPH_Cyt_P450_Rdtase_alpha"/>
</dbReference>
<comment type="cofactor">
    <cofactor evidence="15">
        <name>FAD</name>
        <dbReference type="ChEBI" id="CHEBI:57692"/>
    </cofactor>
    <cofactor evidence="15">
        <name>FMN</name>
        <dbReference type="ChEBI" id="CHEBI:58210"/>
    </cofactor>
</comment>
<dbReference type="EC" id="1.6.2.4" evidence="15"/>
<feature type="domain" description="FAD-binding FR-type" evidence="18">
    <location>
        <begin position="675"/>
        <end position="916"/>
    </location>
</feature>